<evidence type="ECO:0000313" key="3">
    <source>
        <dbReference type="Proteomes" id="UP000706891"/>
    </source>
</evidence>
<evidence type="ECO:0000256" key="1">
    <source>
        <dbReference type="SAM" id="SignalP"/>
    </source>
</evidence>
<dbReference type="RefSeq" id="WP_205105375.1">
    <property type="nucleotide sequence ID" value="NZ_JACJJG010000059.1"/>
</dbReference>
<dbReference type="EMBL" id="JACJJG010000059">
    <property type="protein sequence ID" value="MBM6674204.1"/>
    <property type="molecule type" value="Genomic_DNA"/>
</dbReference>
<feature type="signal peptide" evidence="1">
    <location>
        <begin position="1"/>
        <end position="22"/>
    </location>
</feature>
<gene>
    <name evidence="2" type="ORF">H6A34_09990</name>
</gene>
<dbReference type="Pfam" id="PF16068">
    <property type="entry name" value="DUF4810"/>
    <property type="match status" value="1"/>
</dbReference>
<comment type="caution">
    <text evidence="2">The sequence shown here is derived from an EMBL/GenBank/DDBJ whole genome shotgun (WGS) entry which is preliminary data.</text>
</comment>
<reference evidence="2" key="2">
    <citation type="journal article" date="2021" name="Sci. Rep.">
        <title>The distribution of antibiotic resistance genes in chicken gut microbiota commensals.</title>
        <authorList>
            <person name="Juricova H."/>
            <person name="Matiasovicova J."/>
            <person name="Kubasova T."/>
            <person name="Cejkova D."/>
            <person name="Rychlik I."/>
        </authorList>
    </citation>
    <scope>NUCLEOTIDE SEQUENCE</scope>
    <source>
        <strain evidence="2">An824</strain>
    </source>
</reference>
<organism evidence="2 3">
    <name type="scientific">Marseilla massiliensis</name>
    <dbReference type="NCBI Taxonomy" id="1841864"/>
    <lineage>
        <taxon>Bacteria</taxon>
        <taxon>Pseudomonadati</taxon>
        <taxon>Bacteroidota</taxon>
        <taxon>Bacteroidia</taxon>
        <taxon>Bacteroidales</taxon>
        <taxon>Prevotellaceae</taxon>
        <taxon>Marseilla</taxon>
    </lineage>
</organism>
<accession>A0A938WU66</accession>
<keyword evidence="3" id="KW-1185">Reference proteome</keyword>
<keyword evidence="1" id="KW-0732">Signal</keyword>
<name>A0A938WU66_9BACT</name>
<dbReference type="PIRSF" id="PIRSF020555">
    <property type="entry name" value="UCP020555"/>
    <property type="match status" value="1"/>
</dbReference>
<reference evidence="2" key="1">
    <citation type="submission" date="2020-08" db="EMBL/GenBank/DDBJ databases">
        <authorList>
            <person name="Cejkova D."/>
            <person name="Kubasova T."/>
            <person name="Jahodarova E."/>
            <person name="Rychlik I."/>
        </authorList>
    </citation>
    <scope>NUCLEOTIDE SEQUENCE</scope>
    <source>
        <strain evidence="2">An824</strain>
    </source>
</reference>
<dbReference type="PROSITE" id="PS51257">
    <property type="entry name" value="PROKAR_LIPOPROTEIN"/>
    <property type="match status" value="1"/>
</dbReference>
<dbReference type="Proteomes" id="UP000706891">
    <property type="component" value="Unassembled WGS sequence"/>
</dbReference>
<dbReference type="InterPro" id="IPR014508">
    <property type="entry name" value="UCP020555_TPR-like"/>
</dbReference>
<feature type="chain" id="PRO_5037075161" evidence="1">
    <location>
        <begin position="23"/>
        <end position="119"/>
    </location>
</feature>
<dbReference type="AlphaFoldDB" id="A0A938WU66"/>
<sequence>MKKRIAKSALMVITVCAITSCSSTKSLYSWYDYEDATYQYSKKTTPELYTKMMEEYVKIGSKQKGTRKTVPPGLNAEYGFQLCKEGKREEGMKYLQKEIETYPESKTYISRIIKQIEKP</sequence>
<proteinExistence type="predicted"/>
<protein>
    <submittedName>
        <fullName evidence="2">DUF4810 domain-containing protein</fullName>
    </submittedName>
</protein>
<evidence type="ECO:0000313" key="2">
    <source>
        <dbReference type="EMBL" id="MBM6674204.1"/>
    </source>
</evidence>